<evidence type="ECO:0000313" key="1">
    <source>
        <dbReference type="EMBL" id="QHF00956.1"/>
    </source>
</evidence>
<reference evidence="1 2" key="1">
    <citation type="journal article" date="2014" name="Genome Announc.">
        <title>Draft Genome Sequences of a Phylogenetically Diverse Suite of Pseudomonas syringae Strains from Multiple Source Populations.</title>
        <authorList>
            <person name="Baltrus D.A."/>
            <person name="Yourstone S."/>
            <person name="Lind A."/>
            <person name="Guilbaud C."/>
            <person name="Sands D.C."/>
            <person name="Jones C.D."/>
            <person name="Morris C.E."/>
            <person name="Dangl J.L."/>
        </authorList>
    </citation>
    <scope>NUCLEOTIDE SEQUENCE [LARGE SCALE GENOMIC DNA]</scope>
    <source>
        <strain evidence="1 2">CC1524</strain>
    </source>
</reference>
<keyword evidence="2" id="KW-1185">Reference proteome</keyword>
<protein>
    <submittedName>
        <fullName evidence="1">Uncharacterized protein</fullName>
    </submittedName>
</protein>
<name>A0ABX6H5Z2_9PSED</name>
<dbReference type="Proteomes" id="UP000464644">
    <property type="component" value="Chromosome"/>
</dbReference>
<proteinExistence type="predicted"/>
<dbReference type="RefSeq" id="WP_024685327.1">
    <property type="nucleotide sequence ID" value="NZ_CP047265.1"/>
</dbReference>
<accession>A0ABX6H5Z2</accession>
<sequence length="75" mass="8757">MPKYEIRLSTDDVEERDHFKIAVKYYEDDDCQKSGWVILSPEEAPIIKGDLGKNEEILGEFAEWSKHTFFVFSQG</sequence>
<organism evidence="1 2">
    <name type="scientific">Pseudomonas asturiensis</name>
    <dbReference type="NCBI Taxonomy" id="1190415"/>
    <lineage>
        <taxon>Bacteria</taxon>
        <taxon>Pseudomonadati</taxon>
        <taxon>Pseudomonadota</taxon>
        <taxon>Gammaproteobacteria</taxon>
        <taxon>Pseudomonadales</taxon>
        <taxon>Pseudomonadaceae</taxon>
        <taxon>Pseudomonas</taxon>
    </lineage>
</organism>
<gene>
    <name evidence="1" type="ORF">N015_00450</name>
</gene>
<dbReference type="EMBL" id="CP047265">
    <property type="protein sequence ID" value="QHF00956.1"/>
    <property type="molecule type" value="Genomic_DNA"/>
</dbReference>
<evidence type="ECO:0000313" key="2">
    <source>
        <dbReference type="Proteomes" id="UP000464644"/>
    </source>
</evidence>